<proteinExistence type="predicted"/>
<organism evidence="1 2">
    <name type="scientific">Nicotiana sylvestris</name>
    <name type="common">Wood tobacco</name>
    <name type="synonym">South American tobacco</name>
    <dbReference type="NCBI Taxonomy" id="4096"/>
    <lineage>
        <taxon>Eukaryota</taxon>
        <taxon>Viridiplantae</taxon>
        <taxon>Streptophyta</taxon>
        <taxon>Embryophyta</taxon>
        <taxon>Tracheophyta</taxon>
        <taxon>Spermatophyta</taxon>
        <taxon>Magnoliopsida</taxon>
        <taxon>eudicotyledons</taxon>
        <taxon>Gunneridae</taxon>
        <taxon>Pentapetalae</taxon>
        <taxon>asterids</taxon>
        <taxon>lamiids</taxon>
        <taxon>Solanales</taxon>
        <taxon>Solanaceae</taxon>
        <taxon>Nicotianoideae</taxon>
        <taxon>Nicotianeae</taxon>
        <taxon>Nicotiana</taxon>
    </lineage>
</organism>
<dbReference type="OrthoDB" id="1259016at2759"/>
<dbReference type="PANTHER" id="PTHR10775">
    <property type="entry name" value="OS08G0208400 PROTEIN"/>
    <property type="match status" value="1"/>
</dbReference>
<dbReference type="RefSeq" id="XP_009788331.1">
    <property type="nucleotide sequence ID" value="XM_009790029.1"/>
</dbReference>
<reference evidence="1" key="1">
    <citation type="journal article" date="2013" name="Genome Biol.">
        <title>Reference genomes and transcriptomes of Nicotiana sylvestris and Nicotiana tomentosiformis.</title>
        <authorList>
            <person name="Sierro N."/>
            <person name="Battey J.N."/>
            <person name="Ouadi S."/>
            <person name="Bovet L."/>
            <person name="Goepfert S."/>
            <person name="Bakaher N."/>
            <person name="Peitsch M.C."/>
            <person name="Ivanov N.V."/>
        </authorList>
    </citation>
    <scope>NUCLEOTIDE SEQUENCE [LARGE SCALE GENOMIC DNA]</scope>
</reference>
<evidence type="ECO:0000313" key="2">
    <source>
        <dbReference type="RefSeq" id="XP_009788331.1"/>
    </source>
</evidence>
<name>A0A1U7XF99_NICSY</name>
<dbReference type="PANTHER" id="PTHR10775:SF187">
    <property type="entry name" value="TRANSPOSASE-ASSOCIATED DOMAIN-CONTAINING PROTEIN"/>
    <property type="match status" value="1"/>
</dbReference>
<protein>
    <submittedName>
        <fullName evidence="2">Uncharacterized protein LOC104236151</fullName>
    </submittedName>
</protein>
<sequence length="113" mass="13191">MMELLKDSLPEDNTMLDNYYETKKLVRSLGLPVEKIDCCNSGCMLYWGEDEDLTSCKFCGHQRLRRLYASHATSAGMRWNHEHIQEEGVMRHPSDSKAWKHFNVTHPFFAVEP</sequence>
<accession>A0A1U7XF99</accession>
<dbReference type="AlphaFoldDB" id="A0A1U7XF99"/>
<keyword evidence="1" id="KW-1185">Reference proteome</keyword>
<gene>
    <name evidence="2" type="primary">LOC104236151</name>
</gene>
<evidence type="ECO:0000313" key="1">
    <source>
        <dbReference type="Proteomes" id="UP000189701"/>
    </source>
</evidence>
<reference evidence="2" key="2">
    <citation type="submission" date="2025-08" db="UniProtKB">
        <authorList>
            <consortium name="RefSeq"/>
        </authorList>
    </citation>
    <scope>IDENTIFICATION</scope>
    <source>
        <tissue evidence="2">Leaf</tissue>
    </source>
</reference>
<dbReference type="Proteomes" id="UP000189701">
    <property type="component" value="Unplaced"/>
</dbReference>